<feature type="non-terminal residue" evidence="1">
    <location>
        <position position="130"/>
    </location>
</feature>
<feature type="non-terminal residue" evidence="1">
    <location>
        <position position="1"/>
    </location>
</feature>
<sequence>ALPLMRCSLLQGILTTALFLPRSHHLSKWLNVLHGGSRPLTCFIQTSRTVFIPRPSPHSEMSDHNLVLLRSKYAPVVQKQPVTYKTVRVWTKEACEKLRGCFECTDWSVFTEGCDCKDVDDIVDKVTCYV</sequence>
<reference evidence="1" key="2">
    <citation type="submission" date="2016-06" db="EMBL/GenBank/DDBJ databases">
        <title>The genome of a short-lived fish provides insights into sex chromosome evolution and the genetic control of aging.</title>
        <authorList>
            <person name="Reichwald K."/>
            <person name="Felder M."/>
            <person name="Petzold A."/>
            <person name="Koch P."/>
            <person name="Groth M."/>
            <person name="Platzer M."/>
        </authorList>
    </citation>
    <scope>NUCLEOTIDE SEQUENCE</scope>
    <source>
        <tissue evidence="1">Brain</tissue>
    </source>
</reference>
<proteinExistence type="predicted"/>
<accession>A0A1A7WVF1</accession>
<protein>
    <submittedName>
        <fullName evidence="1">Uncharacterized protein</fullName>
    </submittedName>
</protein>
<dbReference type="EMBL" id="HADW01008512">
    <property type="protein sequence ID" value="SBP09912.1"/>
    <property type="molecule type" value="Transcribed_RNA"/>
</dbReference>
<organism evidence="1">
    <name type="scientific">Iconisemion striatum</name>
    <dbReference type="NCBI Taxonomy" id="60296"/>
    <lineage>
        <taxon>Eukaryota</taxon>
        <taxon>Metazoa</taxon>
        <taxon>Chordata</taxon>
        <taxon>Craniata</taxon>
        <taxon>Vertebrata</taxon>
        <taxon>Euteleostomi</taxon>
        <taxon>Actinopterygii</taxon>
        <taxon>Neopterygii</taxon>
        <taxon>Teleostei</taxon>
        <taxon>Neoteleostei</taxon>
        <taxon>Acanthomorphata</taxon>
        <taxon>Ovalentaria</taxon>
        <taxon>Atherinomorphae</taxon>
        <taxon>Cyprinodontiformes</taxon>
        <taxon>Nothobranchiidae</taxon>
        <taxon>Iconisemion</taxon>
    </lineage>
</organism>
<evidence type="ECO:0000313" key="1">
    <source>
        <dbReference type="EMBL" id="SBP09912.1"/>
    </source>
</evidence>
<reference evidence="1" key="1">
    <citation type="submission" date="2016-05" db="EMBL/GenBank/DDBJ databases">
        <authorList>
            <person name="Lavstsen T."/>
            <person name="Jespersen J.S."/>
        </authorList>
    </citation>
    <scope>NUCLEOTIDE SEQUENCE</scope>
    <source>
        <tissue evidence="1">Brain</tissue>
    </source>
</reference>
<gene>
    <name evidence="1" type="primary">Nfu_g_1_025988</name>
</gene>
<dbReference type="AlphaFoldDB" id="A0A1A7WVF1"/>
<name>A0A1A7WVF1_9TELE</name>